<dbReference type="EMBL" id="PDOC01000002">
    <property type="protein sequence ID" value="PIL46431.1"/>
    <property type="molecule type" value="Genomic_DNA"/>
</dbReference>
<comment type="caution">
    <text evidence="1">The sequence shown here is derived from an EMBL/GenBank/DDBJ whole genome shotgun (WGS) entry which is preliminary data.</text>
</comment>
<proteinExistence type="predicted"/>
<sequence>MNSQFNAIDHSQQLQAVGVTQTQAEMHAKLLSQALTNCAASRADLNQLGETLTARMSAFEERVTARLNTFEARMDASATRMTARVDALEAHMVMELTEVRGEQKLLRWMCATNTAMLIAVIVKVYFP</sequence>
<dbReference type="AlphaFoldDB" id="A0A2G8TK61"/>
<reference evidence="1 2" key="1">
    <citation type="submission" date="2017-10" db="EMBL/GenBank/DDBJ databases">
        <title>Massilia psychrophilum sp. nov., a novel purple-pigmented bacterium isolated from Tianshan glacier, Xinjiang Municipality, China.</title>
        <authorList>
            <person name="Wang H."/>
        </authorList>
    </citation>
    <scope>NUCLEOTIDE SEQUENCE [LARGE SCALE GENOMIC DNA]</scope>
    <source>
        <strain evidence="1 2">JCM 30074</strain>
    </source>
</reference>
<protein>
    <recommendedName>
        <fullName evidence="3">DUF1640 domain-containing protein</fullName>
    </recommendedName>
</protein>
<evidence type="ECO:0000313" key="1">
    <source>
        <dbReference type="EMBL" id="PIL46431.1"/>
    </source>
</evidence>
<accession>A0A2G8TK61</accession>
<gene>
    <name evidence="1" type="ORF">CR105_05025</name>
</gene>
<dbReference type="RefSeq" id="WP_099787321.1">
    <property type="nucleotide sequence ID" value="NZ_JBHLYV010000001.1"/>
</dbReference>
<evidence type="ECO:0008006" key="3">
    <source>
        <dbReference type="Google" id="ProtNLM"/>
    </source>
</evidence>
<keyword evidence="2" id="KW-1185">Reference proteome</keyword>
<name>A0A2G8TK61_9BURK</name>
<dbReference type="Proteomes" id="UP000230390">
    <property type="component" value="Unassembled WGS sequence"/>
</dbReference>
<organism evidence="1 2">
    <name type="scientific">Massilia eurypsychrophila</name>
    <dbReference type="NCBI Taxonomy" id="1485217"/>
    <lineage>
        <taxon>Bacteria</taxon>
        <taxon>Pseudomonadati</taxon>
        <taxon>Pseudomonadota</taxon>
        <taxon>Betaproteobacteria</taxon>
        <taxon>Burkholderiales</taxon>
        <taxon>Oxalobacteraceae</taxon>
        <taxon>Telluria group</taxon>
        <taxon>Massilia</taxon>
    </lineage>
</organism>
<evidence type="ECO:0000313" key="2">
    <source>
        <dbReference type="Proteomes" id="UP000230390"/>
    </source>
</evidence>